<protein>
    <submittedName>
        <fullName evidence="1">Meiosis-specific nuclear structural protein 1</fullName>
    </submittedName>
</protein>
<comment type="caution">
    <text evidence="1">The sequence shown here is derived from an EMBL/GenBank/DDBJ whole genome shotgun (WGS) entry which is preliminary data.</text>
</comment>
<name>A0ACB9T0B0_HOLOL</name>
<evidence type="ECO:0000313" key="1">
    <source>
        <dbReference type="EMBL" id="KAI4460241.1"/>
    </source>
</evidence>
<keyword evidence="2" id="KW-1185">Reference proteome</keyword>
<organism evidence="1 2">
    <name type="scientific">Holotrichia oblita</name>
    <name type="common">Chafer beetle</name>
    <dbReference type="NCBI Taxonomy" id="644536"/>
    <lineage>
        <taxon>Eukaryota</taxon>
        <taxon>Metazoa</taxon>
        <taxon>Ecdysozoa</taxon>
        <taxon>Arthropoda</taxon>
        <taxon>Hexapoda</taxon>
        <taxon>Insecta</taxon>
        <taxon>Pterygota</taxon>
        <taxon>Neoptera</taxon>
        <taxon>Endopterygota</taxon>
        <taxon>Coleoptera</taxon>
        <taxon>Polyphaga</taxon>
        <taxon>Scarabaeiformia</taxon>
        <taxon>Scarabaeidae</taxon>
        <taxon>Melolonthinae</taxon>
        <taxon>Holotrichia</taxon>
    </lineage>
</organism>
<dbReference type="Proteomes" id="UP001056778">
    <property type="component" value="Chromosome 6"/>
</dbReference>
<dbReference type="EMBL" id="CM043020">
    <property type="protein sequence ID" value="KAI4460241.1"/>
    <property type="molecule type" value="Genomic_DNA"/>
</dbReference>
<gene>
    <name evidence="1" type="ORF">MML48_6g00020417</name>
</gene>
<evidence type="ECO:0000313" key="2">
    <source>
        <dbReference type="Proteomes" id="UP001056778"/>
    </source>
</evidence>
<reference evidence="1" key="1">
    <citation type="submission" date="2022-04" db="EMBL/GenBank/DDBJ databases">
        <title>Chromosome-scale genome assembly of Holotrichia oblita Faldermann.</title>
        <authorList>
            <person name="Rongchong L."/>
        </authorList>
    </citation>
    <scope>NUCLEOTIDE SEQUENCE</scope>
    <source>
        <strain evidence="1">81SQS9</strain>
    </source>
</reference>
<sequence length="431" mass="53135">MALNKLRKEKLAQEMNERKFYECIELERAKIDHRNKYRNLNRYMQLQRTQMEEDEHVSANEQAAIKVSQIEQEEKLAQEVDKMKREEIKELRMREEALKLEEELREKKIQEVLHEARLTQEEYLMKEAQEEIKRKSEYKLALQDQMILREKTKRYLYEEFLREKKMIDDIIQRIHEEDERLLEEKWCRMQKTREEMMAFKAAQEDGEERRGKYVKGEINDRFSSENIRGAGSIINIIVTLPYYKFLFLYRLLDEETREKDYVLQELKEREFQEEVERRHRADVEFQVRQRIELQEVLQKQIMEREERIRKEQKEEQLYKQQLLAKLIEDEKLEQMSEQRKRMKMLQLKRDVEDMMTQRRQRQAEEMQEKIRLDEEEKKEAVKRRQIIEEERLKILKEHAQNLIGHIPRGVLREEDLEHLGASVADVYRKKQ</sequence>
<proteinExistence type="predicted"/>
<accession>A0ACB9T0B0</accession>